<dbReference type="Proteomes" id="UP000603940">
    <property type="component" value="Unassembled WGS sequence"/>
</dbReference>
<proteinExistence type="predicted"/>
<evidence type="ECO:0000256" key="2">
    <source>
        <dbReference type="ARBA" id="ARBA00023125"/>
    </source>
</evidence>
<gene>
    <name evidence="5" type="ORF">IBL25_20735</name>
</gene>
<dbReference type="PROSITE" id="PS50995">
    <property type="entry name" value="HTH_MARR_2"/>
    <property type="match status" value="1"/>
</dbReference>
<evidence type="ECO:0000313" key="5">
    <source>
        <dbReference type="EMBL" id="MBC9179373.1"/>
    </source>
</evidence>
<dbReference type="EMBL" id="JACTUZ010000142">
    <property type="protein sequence ID" value="MBC9179373.1"/>
    <property type="molecule type" value="Genomic_DNA"/>
</dbReference>
<evidence type="ECO:0000256" key="1">
    <source>
        <dbReference type="ARBA" id="ARBA00023015"/>
    </source>
</evidence>
<evidence type="ECO:0000313" key="6">
    <source>
        <dbReference type="Proteomes" id="UP000603940"/>
    </source>
</evidence>
<dbReference type="PANTHER" id="PTHR42756:SF1">
    <property type="entry name" value="TRANSCRIPTIONAL REPRESSOR OF EMRAB OPERON"/>
    <property type="match status" value="1"/>
</dbReference>
<protein>
    <submittedName>
        <fullName evidence="5">MarR family transcriptional regulator</fullName>
    </submittedName>
</protein>
<keyword evidence="3" id="KW-0804">Transcription</keyword>
<sequence>MQQQPQSALRAGFLTELSVAGRKMRTLFDGLVRQQGLNLSRARLLLQLARNEAVTQSELAALLELEHPTIVRLLDGLEKQGLIRRSTMDGDRRAKQVSLMQAAEGQVAALDETVGAMRGLLLHDVTEEELEVASRVLRKLVRNIEAQSPSLRAGEAAPEEAR</sequence>
<dbReference type="SMART" id="SM00347">
    <property type="entry name" value="HTH_MARR"/>
    <property type="match status" value="1"/>
</dbReference>
<keyword evidence="1" id="KW-0805">Transcription regulation</keyword>
<dbReference type="InterPro" id="IPR036388">
    <property type="entry name" value="WH-like_DNA-bd_sf"/>
</dbReference>
<reference evidence="5 6" key="1">
    <citation type="journal article" date="2009" name="Int. J. Syst. Evol. Microbiol.">
        <title>Transfer of Teichococcus ludipueritiae and Muricoccus roseus to the genus Roseomonas, as Roseomonas ludipueritiae comb. nov. and Roseomonas rosea comb. nov., respectively, and emended description of the genus Roseomonas.</title>
        <authorList>
            <person name="Sanchez-Porro C."/>
            <person name="Gallego V."/>
            <person name="Busse H.J."/>
            <person name="Kampfer P."/>
            <person name="Ventosa A."/>
        </authorList>
    </citation>
    <scope>NUCLEOTIDE SEQUENCE [LARGE SCALE GENOMIC DNA]</scope>
    <source>
        <strain evidence="5 6">DSM 14915</strain>
    </source>
</reference>
<dbReference type="RefSeq" id="WP_187780411.1">
    <property type="nucleotide sequence ID" value="NZ_JACTUZ010000142.1"/>
</dbReference>
<dbReference type="InterPro" id="IPR000835">
    <property type="entry name" value="HTH_MarR-typ"/>
</dbReference>
<dbReference type="PRINTS" id="PR00598">
    <property type="entry name" value="HTHMARR"/>
</dbReference>
<dbReference type="SUPFAM" id="SSF46785">
    <property type="entry name" value="Winged helix' DNA-binding domain"/>
    <property type="match status" value="1"/>
</dbReference>
<dbReference type="Pfam" id="PF12802">
    <property type="entry name" value="MarR_2"/>
    <property type="match status" value="1"/>
</dbReference>
<dbReference type="PANTHER" id="PTHR42756">
    <property type="entry name" value="TRANSCRIPTIONAL REGULATOR, MARR"/>
    <property type="match status" value="1"/>
</dbReference>
<dbReference type="Gene3D" id="1.10.10.10">
    <property type="entry name" value="Winged helix-like DNA-binding domain superfamily/Winged helix DNA-binding domain"/>
    <property type="match status" value="1"/>
</dbReference>
<evidence type="ECO:0000259" key="4">
    <source>
        <dbReference type="PROSITE" id="PS50995"/>
    </source>
</evidence>
<feature type="domain" description="HTH marR-type" evidence="4">
    <location>
        <begin position="10"/>
        <end position="142"/>
    </location>
</feature>
<keyword evidence="2" id="KW-0238">DNA-binding</keyword>
<name>A0ABR7RCH4_9PROT</name>
<dbReference type="InterPro" id="IPR036390">
    <property type="entry name" value="WH_DNA-bd_sf"/>
</dbReference>
<keyword evidence="6" id="KW-1185">Reference proteome</keyword>
<accession>A0ABR7RCH4</accession>
<organism evidence="5 6">
    <name type="scientific">Pseudoroseomonas ludipueritiae</name>
    <dbReference type="NCBI Taxonomy" id="198093"/>
    <lineage>
        <taxon>Bacteria</taxon>
        <taxon>Pseudomonadati</taxon>
        <taxon>Pseudomonadota</taxon>
        <taxon>Alphaproteobacteria</taxon>
        <taxon>Acetobacterales</taxon>
        <taxon>Acetobacteraceae</taxon>
        <taxon>Pseudoroseomonas</taxon>
    </lineage>
</organism>
<evidence type="ECO:0000256" key="3">
    <source>
        <dbReference type="ARBA" id="ARBA00023163"/>
    </source>
</evidence>
<comment type="caution">
    <text evidence="5">The sequence shown here is derived from an EMBL/GenBank/DDBJ whole genome shotgun (WGS) entry which is preliminary data.</text>
</comment>